<gene>
    <name evidence="2 4" type="primary">egtC</name>
    <name evidence="4" type="ORF">GCM10009854_30730</name>
</gene>
<dbReference type="InterPro" id="IPR029055">
    <property type="entry name" value="Ntn_hydrolases_N"/>
</dbReference>
<evidence type="ECO:0000313" key="4">
    <source>
        <dbReference type="EMBL" id="GAA2350782.1"/>
    </source>
</evidence>
<keyword evidence="5" id="KW-1185">Reference proteome</keyword>
<comment type="catalytic activity">
    <reaction evidence="2">
        <text>gamma-L-glutamyl-hercynylcysteine S-oxide + H2O = S-(hercyn-2-yl)-L-cysteine S-oxide + L-glutamate</text>
        <dbReference type="Rhea" id="RHEA:42684"/>
        <dbReference type="ChEBI" id="CHEBI:15377"/>
        <dbReference type="ChEBI" id="CHEBI:29985"/>
        <dbReference type="ChEBI" id="CHEBI:82703"/>
        <dbReference type="ChEBI" id="CHEBI:82706"/>
        <dbReference type="EC" id="3.5.1.118"/>
    </reaction>
</comment>
<protein>
    <recommendedName>
        <fullName evidence="2">Gamma-glutamyl-hercynylcysteine sulfoxide hydrolase</fullName>
        <ecNumber evidence="2">3.5.1.118</ecNumber>
    </recommendedName>
    <alternativeName>
        <fullName evidence="2">Gamma-glutamyl hercynylcysteine S-oxide hydrolase</fullName>
    </alternativeName>
</protein>
<comment type="function">
    <text evidence="2">Catalyzes the hydrolysis of the gamma-glutamyl amide bond of hercynyl-gamma-L-glutamyl-L-cysteine sulfoxide to produce hercynylcysteine sulfoxide, a step in the biosynthesis pathway of ergothioneine.</text>
</comment>
<dbReference type="Gene3D" id="3.60.20.10">
    <property type="entry name" value="Glutamine Phosphoribosylpyrophosphate, subunit 1, domain 1"/>
    <property type="match status" value="1"/>
</dbReference>
<evidence type="ECO:0000256" key="2">
    <source>
        <dbReference type="HAMAP-Rule" id="MF_02036"/>
    </source>
</evidence>
<dbReference type="HAMAP" id="MF_02036">
    <property type="entry name" value="EgtC"/>
    <property type="match status" value="1"/>
</dbReference>
<evidence type="ECO:0000259" key="3">
    <source>
        <dbReference type="PROSITE" id="PS51278"/>
    </source>
</evidence>
<keyword evidence="1 2" id="KW-0315">Glutamine amidotransferase</keyword>
<dbReference type="Proteomes" id="UP001501218">
    <property type="component" value="Unassembled WGS sequence"/>
</dbReference>
<dbReference type="InterPro" id="IPR052373">
    <property type="entry name" value="Gamma-glu_amide_hydrolase"/>
</dbReference>
<sequence>MCRHLGYLGPERSLAELLLEPAHSLLEQSWDPHDMRGGGTVNADGFGAGWFGDDGRAVAYRAAVPMWTDVSFPQVATQIRAPTVVAAVRSATVGMPVAAEACAPLSDGRWLFSHNGKVGGWPDSLAKLAGRLEITDMLTAAPTDSAVLWALLRQRLDAGEPPDRAVRELVREVLAVAPDSRLNLLLCDGHRLIATTWTHSLRVRRSTGTVTVASEPSGPPQRWAEVPDRCLLIADTEHVEVTSLEEDS</sequence>
<reference evidence="4 5" key="1">
    <citation type="journal article" date="2019" name="Int. J. Syst. Evol. Microbiol.">
        <title>The Global Catalogue of Microorganisms (GCM) 10K type strain sequencing project: providing services to taxonomists for standard genome sequencing and annotation.</title>
        <authorList>
            <consortium name="The Broad Institute Genomics Platform"/>
            <consortium name="The Broad Institute Genome Sequencing Center for Infectious Disease"/>
            <person name="Wu L."/>
            <person name="Ma J."/>
        </authorList>
    </citation>
    <scope>NUCLEOTIDE SEQUENCE [LARGE SCALE GENOMIC DNA]</scope>
    <source>
        <strain evidence="4 5">JCM 16221</strain>
    </source>
</reference>
<dbReference type="EMBL" id="BAAARA010000009">
    <property type="protein sequence ID" value="GAA2350782.1"/>
    <property type="molecule type" value="Genomic_DNA"/>
</dbReference>
<dbReference type="InterPro" id="IPR026869">
    <property type="entry name" value="EgtC-like"/>
</dbReference>
<proteinExistence type="inferred from homology"/>
<evidence type="ECO:0000256" key="1">
    <source>
        <dbReference type="ARBA" id="ARBA00022962"/>
    </source>
</evidence>
<feature type="domain" description="Glutamine amidotransferase type-2" evidence="3">
    <location>
        <begin position="2"/>
        <end position="248"/>
    </location>
</feature>
<dbReference type="PANTHER" id="PTHR43187">
    <property type="entry name" value="GLUTAMINE AMIDOTRANSFERASE DUG3-RELATED"/>
    <property type="match status" value="1"/>
</dbReference>
<dbReference type="PANTHER" id="PTHR43187:SF2">
    <property type="entry name" value="GAMMA-GLUTAMYL-HERCYNYLCYSTEINE SULFOXIDE HYDROLASE"/>
    <property type="match status" value="1"/>
</dbReference>
<accession>A0ABN3GGI2</accession>
<dbReference type="NCBIfam" id="TIGR03442">
    <property type="entry name" value="ergothioneine biosynthesis protein EgtC"/>
    <property type="match status" value="1"/>
</dbReference>
<dbReference type="InterPro" id="IPR032889">
    <property type="entry name" value="EgtC_Actinobacteria"/>
</dbReference>
<comment type="pathway">
    <text evidence="2">Amino-acid biosynthesis; ergothioneine biosynthesis.</text>
</comment>
<dbReference type="EC" id="3.5.1.118" evidence="2"/>
<name>A0ABN3GGI2_9PSEU</name>
<dbReference type="InterPro" id="IPR017808">
    <property type="entry name" value="EgtC"/>
</dbReference>
<evidence type="ECO:0000313" key="5">
    <source>
        <dbReference type="Proteomes" id="UP001501218"/>
    </source>
</evidence>
<dbReference type="InterPro" id="IPR017932">
    <property type="entry name" value="GATase_2_dom"/>
</dbReference>
<dbReference type="Pfam" id="PF13230">
    <property type="entry name" value="GATase_4"/>
    <property type="match status" value="1"/>
</dbReference>
<comment type="caution">
    <text evidence="4">The sequence shown here is derived from an EMBL/GenBank/DDBJ whole genome shotgun (WGS) entry which is preliminary data.</text>
</comment>
<organism evidence="4 5">
    <name type="scientific">Saccharopolyspora halophila</name>
    <dbReference type="NCBI Taxonomy" id="405551"/>
    <lineage>
        <taxon>Bacteria</taxon>
        <taxon>Bacillati</taxon>
        <taxon>Actinomycetota</taxon>
        <taxon>Actinomycetes</taxon>
        <taxon>Pseudonocardiales</taxon>
        <taxon>Pseudonocardiaceae</taxon>
        <taxon>Saccharopolyspora</taxon>
    </lineage>
</organism>
<keyword evidence="2" id="KW-0378">Hydrolase</keyword>
<dbReference type="SUPFAM" id="SSF56235">
    <property type="entry name" value="N-terminal nucleophile aminohydrolases (Ntn hydrolases)"/>
    <property type="match status" value="1"/>
</dbReference>
<dbReference type="RefSeq" id="WP_344132272.1">
    <property type="nucleotide sequence ID" value="NZ_BAAARA010000009.1"/>
</dbReference>
<dbReference type="CDD" id="cd01908">
    <property type="entry name" value="YafJ"/>
    <property type="match status" value="1"/>
</dbReference>
<dbReference type="PROSITE" id="PS51278">
    <property type="entry name" value="GATASE_TYPE_2"/>
    <property type="match status" value="1"/>
</dbReference>